<protein>
    <submittedName>
        <fullName evidence="1">Uncharacterized protein</fullName>
    </submittedName>
</protein>
<name>A0A7M2WT19_9BACT</name>
<sequence>MAAMVNPFCTAWFSVEAGGTSLRAAGMSDARRNIATYPPNTPFIGEANFPSLRDYRAKNEKC</sequence>
<evidence type="ECO:0000313" key="1">
    <source>
        <dbReference type="EMBL" id="QOV88606.1"/>
    </source>
</evidence>
<dbReference type="AlphaFoldDB" id="A0A7M2WT19"/>
<accession>A0A7M2WT19</accession>
<keyword evidence="2" id="KW-1185">Reference proteome</keyword>
<evidence type="ECO:0000313" key="2">
    <source>
        <dbReference type="Proteomes" id="UP000593765"/>
    </source>
</evidence>
<gene>
    <name evidence="1" type="ORF">IPV69_20545</name>
</gene>
<dbReference type="Proteomes" id="UP000593765">
    <property type="component" value="Chromosome"/>
</dbReference>
<proteinExistence type="predicted"/>
<dbReference type="RefSeq" id="WP_206291599.1">
    <property type="nucleotide sequence ID" value="NZ_CP063458.1"/>
</dbReference>
<dbReference type="KEGG" id="hbs:IPV69_20545"/>
<reference evidence="1 2" key="1">
    <citation type="submission" date="2020-10" db="EMBL/GenBank/DDBJ databases">
        <title>Wide distribution of Phycisphaera-like planctomycetes from WD2101 soil group in peatlands and genome analysis of the first cultivated representative.</title>
        <authorList>
            <person name="Dedysh S.N."/>
            <person name="Beletsky A.V."/>
            <person name="Ivanova A."/>
            <person name="Kulichevskaya I.S."/>
            <person name="Suzina N.E."/>
            <person name="Philippov D.A."/>
            <person name="Rakitin A.L."/>
            <person name="Mardanov A.V."/>
            <person name="Ravin N.V."/>
        </authorList>
    </citation>
    <scope>NUCLEOTIDE SEQUENCE [LARGE SCALE GENOMIC DNA]</scope>
    <source>
        <strain evidence="1 2">M1803</strain>
    </source>
</reference>
<dbReference type="EMBL" id="CP063458">
    <property type="protein sequence ID" value="QOV88606.1"/>
    <property type="molecule type" value="Genomic_DNA"/>
</dbReference>
<organism evidence="1 2">
    <name type="scientific">Humisphaera borealis</name>
    <dbReference type="NCBI Taxonomy" id="2807512"/>
    <lineage>
        <taxon>Bacteria</taxon>
        <taxon>Pseudomonadati</taxon>
        <taxon>Planctomycetota</taxon>
        <taxon>Phycisphaerae</taxon>
        <taxon>Tepidisphaerales</taxon>
        <taxon>Tepidisphaeraceae</taxon>
        <taxon>Humisphaera</taxon>
    </lineage>
</organism>